<dbReference type="InterPro" id="IPR026444">
    <property type="entry name" value="Secre_tail"/>
</dbReference>
<feature type="domain" description="DUF11" evidence="3">
    <location>
        <begin position="766"/>
        <end position="878"/>
    </location>
</feature>
<dbReference type="InterPro" id="IPR047589">
    <property type="entry name" value="DUF11_rpt"/>
</dbReference>
<protein>
    <submittedName>
        <fullName evidence="5">DUF11 domain-containing protein</fullName>
    </submittedName>
</protein>
<feature type="domain" description="DUF11" evidence="3">
    <location>
        <begin position="1125"/>
        <end position="1239"/>
    </location>
</feature>
<keyword evidence="6" id="KW-1185">Reference proteome</keyword>
<evidence type="ECO:0000256" key="1">
    <source>
        <dbReference type="SAM" id="MobiDB-lite"/>
    </source>
</evidence>
<sequence length="2335" mass="243924">MKTLLQALLALCLLLPLQILAEGSKQLTPNNSTLALTDPGNDRSGYLAHDANYAVGTGVAPTSLGFLKPYGFTRNGSTYSEDHRLYVRLKPNETLYYGVRRAQHDQGSGNHADLTIDLRYITAASGRTGALASSKTLTADINSTRHMGLVAGAGVIGNKTQVNNGPNRPARGTFAAVTNGYSPLSYTNTTGSTQDFFIEFTQAGEANMTDGQRFSVYDLWDFTVIGTDGSEKPGRLHAKLWSFSAGGTDNVFSKNFSMYPLIPSEQSGKYFVKKLDLAGIAPQNFFRFVTNSKGTSVGSTTELKRKSQTTQTDYPEYFNFINNPDEEFWPTASAPSFTVGINTVCDPSTNTGKVTFTANSSESSTFIVLIDLNGTDGYQTNSKDVLLEKTGPAGVKTITWDGKDGLGANVAPGTSIKYYFKNGSGQINFPVYDAEKNLYGFKVFDVRPTTGAASSSLYWDDTNLSTSRFPAPQTELWGVASGSGVHKWGSLGTGGDLYTVNTWTYGYTNETNQSLNYAYDCSADIAVTQSVVAGPYYNGRDITYTVSVKNNGPMDAVNSTIQYTLPAGLTRISATPATGSYNTTSNIWTIPSLANGATTTLTLVARPTTTGSLTSTAARSGGSTVDNVSTNNSASTTVTVSPSADIAVTNAVSAGPYYVGNNVTYTVTATNNGPNSVSDVTVTDKLPAGVTFVSSSAGASYNATTGVWTIPTLNSGASTTMTLTGTLNQAGTISTTAAVNTSSAYYDSNSANNSASNSITVEGQSDVQVIGSVSNANPDLGETITYTFQVKNNGPSSATNVVLANRIPATLTVVSTSASQGSVSNNTWSVGTLASGATQTLTITAKPNTSNTTISLTGTQTHTEYDAVDSNNSATVTVNVRAAADIAVSNAVSTGPYYVGNNVTYTVTATNNGPNSVSNVTVTDKLPAGVTFVSSSAGASYNATTGVWTIPALNSGASTTMTLTGTLNQAGTISTTAAVNTSSAYYDSNSANNSASNSITVEGQSDVQVTGSVSNANPEFNEVITYTFQVKNNGPSSATNVVLTNQIPATLTVVSTSASQGSVSNNTWSVGSLASGATQTLTITAKPNTGNTAISVTGTQTHTEYDAVASNNAATVNVNVRTAADIAVANVVSTAGPYYVGNNVTYTVTATNNGPNSVSDVTVTDKLPAGVTFVSSSAGASYNATTGVWTIPALNSGASTTMTLTGTLNQAGTISTTAAVNTSSAYYDSNSANNSASNSITVEGQSDVQVTGSVSNANPDLGETITYTFQVKNNGPSSATNVVLANRIPATLTVLSTSASQGSVSNNTWSVGSLASGATQTLTIVARPNTSNTSISLTGTQTHTEYDAVASNNAATVTVNVKPAADIAVTNTVSAGPYYVGNNVTYTVTATNNGPNSVSDVTVTDKLPAGVTFVSSSAGASYNATTGVWTIPTLNSGASTTMTLTGTLNQAGTISTTAAVNTSSAYYDSNSANNSASNSITVEGQSDVQVTGSVSNANPDLGETITYTFQVKNNGPSSATNVVLSGQIPATLTVLSVNTTQGSFSNNAWSVGTLASGATQTLTIVARPNTSNTSISLTGTQTHTEYDAVDSNNAATILVNVKASADIAVSNAVSAPQNGKYRVGDIVTYTVIVSNLGPDATTNQRVSYVLPTGLELVSQSTTKGTYNTTNGLWQVGRLTNAEQQTLTITARIVAEGTITTNAVKNGGSVTDPNSSNNSASVTINSDKADIAAVYVVAPAKHFYDYTNGNVLATVTDDDGAIVAAKLVSGTLPAGSVLNADGSITVSDFRYLRPGSYPVSIATTDANAGVTTQTITLVINGDRDGDGVNDFTDIDNNNDGITNIDSSKGADPFGDDDKDGLLNYTDPDYVHPFYGAFRDKNKDGINDWFDIDMDGIINSFDIDIDNDGITNVIEANSGVLPSEDVYDAMNGIIRGSVSTNGMPVIIQTASNSGKTILAMPDTDSDRLPDFLDLDSDNDGLPDLLEGQTTKKYTVLANADADGDGLDDALDPTCGCEKNGYAVVPVNHDFDTIPDYLDLDSDDDYTPDFDETFDENKDGDYISEMKTRGTNFSNASRLNYYSPNDITPDGRPKWLALNANDVPLLLVYGSGHYYDTDKDGMIDLFDTDNFGAPMVRIVNATGEMSFREDPIVTPLPVTLMKFMAKVNHNGVQLTWSTATEINNDRFIIERSQDGKTFTAIASVKGAGNSSVTLNYSFVDAKAPVGTSYYRLKQVDFDGKYEYSTVVAATLTNTLNGQQPKATLYPNPTNGYAKLNMAALPSGTYSVAIISMDGRLVKQVQVNSELEQELDLSTLANGKYVLRLQGQNVQQNINFLKN</sequence>
<organism evidence="5 6">
    <name type="scientific">Pontibacter oryzae</name>
    <dbReference type="NCBI Taxonomy" id="2304593"/>
    <lineage>
        <taxon>Bacteria</taxon>
        <taxon>Pseudomonadati</taxon>
        <taxon>Bacteroidota</taxon>
        <taxon>Cytophagia</taxon>
        <taxon>Cytophagales</taxon>
        <taxon>Hymenobacteraceae</taxon>
        <taxon>Pontibacter</taxon>
    </lineage>
</organism>
<evidence type="ECO:0000259" key="4">
    <source>
        <dbReference type="Pfam" id="PF18962"/>
    </source>
</evidence>
<feature type="chain" id="PRO_5017429856" evidence="2">
    <location>
        <begin position="22"/>
        <end position="2335"/>
    </location>
</feature>
<name>A0A399SD85_9BACT</name>
<proteinExistence type="predicted"/>
<evidence type="ECO:0000313" key="6">
    <source>
        <dbReference type="Proteomes" id="UP000266005"/>
    </source>
</evidence>
<dbReference type="InterPro" id="IPR013783">
    <property type="entry name" value="Ig-like_fold"/>
</dbReference>
<feature type="domain" description="DUF11" evidence="3">
    <location>
        <begin position="524"/>
        <end position="638"/>
    </location>
</feature>
<dbReference type="OrthoDB" id="1443240at2"/>
<feature type="compositionally biased region" description="Polar residues" evidence="1">
    <location>
        <begin position="612"/>
        <end position="622"/>
    </location>
</feature>
<dbReference type="InterPro" id="IPR051172">
    <property type="entry name" value="Chlamydia_OmcB"/>
</dbReference>
<dbReference type="EMBL" id="QWGE01000002">
    <property type="protein sequence ID" value="RIJ41670.1"/>
    <property type="molecule type" value="Genomic_DNA"/>
</dbReference>
<feature type="domain" description="Secretion system C-terminal sorting" evidence="4">
    <location>
        <begin position="2261"/>
        <end position="2326"/>
    </location>
</feature>
<dbReference type="InterPro" id="IPR001434">
    <property type="entry name" value="OmcB-like_DUF11"/>
</dbReference>
<evidence type="ECO:0000256" key="2">
    <source>
        <dbReference type="SAM" id="SignalP"/>
    </source>
</evidence>
<feature type="domain" description="DUF11" evidence="3">
    <location>
        <begin position="885"/>
        <end position="998"/>
    </location>
</feature>
<dbReference type="PANTHER" id="PTHR34819">
    <property type="entry name" value="LARGE CYSTEINE-RICH PERIPLASMIC PROTEIN OMCB"/>
    <property type="match status" value="1"/>
</dbReference>
<dbReference type="Pfam" id="PF18962">
    <property type="entry name" value="Por_Secre_tail"/>
    <property type="match status" value="1"/>
</dbReference>
<feature type="domain" description="DUF11" evidence="3">
    <location>
        <begin position="1247"/>
        <end position="1359"/>
    </location>
</feature>
<feature type="domain" description="DUF11" evidence="3">
    <location>
        <begin position="1487"/>
        <end position="1597"/>
    </location>
</feature>
<accession>A0A399SD85</accession>
<dbReference type="Gene3D" id="2.60.40.10">
    <property type="entry name" value="Immunoglobulins"/>
    <property type="match status" value="10"/>
</dbReference>
<evidence type="ECO:0000259" key="3">
    <source>
        <dbReference type="Pfam" id="PF01345"/>
    </source>
</evidence>
<feature type="signal peptide" evidence="2">
    <location>
        <begin position="1"/>
        <end position="21"/>
    </location>
</feature>
<feature type="region of interest" description="Disordered" evidence="1">
    <location>
        <begin position="612"/>
        <end position="636"/>
    </location>
</feature>
<dbReference type="Proteomes" id="UP000266005">
    <property type="component" value="Unassembled WGS sequence"/>
</dbReference>
<dbReference type="NCBIfam" id="TIGR01451">
    <property type="entry name" value="B_ant_repeat"/>
    <property type="match status" value="10"/>
</dbReference>
<keyword evidence="2" id="KW-0732">Signal</keyword>
<feature type="compositionally biased region" description="Low complexity" evidence="1">
    <location>
        <begin position="623"/>
        <end position="636"/>
    </location>
</feature>
<feature type="domain" description="DUF11" evidence="3">
    <location>
        <begin position="1606"/>
        <end position="1723"/>
    </location>
</feature>
<feature type="domain" description="DUF11" evidence="3">
    <location>
        <begin position="1006"/>
        <end position="1118"/>
    </location>
</feature>
<gene>
    <name evidence="5" type="ORF">D1627_06480</name>
</gene>
<evidence type="ECO:0000313" key="5">
    <source>
        <dbReference type="EMBL" id="RIJ41670.1"/>
    </source>
</evidence>
<dbReference type="PANTHER" id="PTHR34819:SF3">
    <property type="entry name" value="CELL SURFACE PROTEIN"/>
    <property type="match status" value="1"/>
</dbReference>
<reference evidence="6" key="1">
    <citation type="submission" date="2018-08" db="EMBL/GenBank/DDBJ databases">
        <title>Mucilaginibacter sp. MYSH2.</title>
        <authorList>
            <person name="Seo T."/>
        </authorList>
    </citation>
    <scope>NUCLEOTIDE SEQUENCE [LARGE SCALE GENOMIC DNA]</scope>
    <source>
        <strain evidence="6">KIRAN</strain>
    </source>
</reference>
<dbReference type="Pfam" id="PF01345">
    <property type="entry name" value="DUF11"/>
    <property type="match status" value="10"/>
</dbReference>
<comment type="caution">
    <text evidence="5">The sequence shown here is derived from an EMBL/GenBank/DDBJ whole genome shotgun (WGS) entry which is preliminary data.</text>
</comment>
<dbReference type="RefSeq" id="WP_119431417.1">
    <property type="nucleotide sequence ID" value="NZ_QWGE01000002.1"/>
</dbReference>
<feature type="domain" description="DUF11" evidence="3">
    <location>
        <begin position="1366"/>
        <end position="1479"/>
    </location>
</feature>
<feature type="domain" description="DUF11" evidence="3">
    <location>
        <begin position="645"/>
        <end position="758"/>
    </location>
</feature>